<dbReference type="GO" id="GO:0015159">
    <property type="term" value="F:polysaccharide transmembrane transporter activity"/>
    <property type="evidence" value="ECO:0007669"/>
    <property type="project" value="InterPro"/>
</dbReference>
<dbReference type="Proteomes" id="UP000006583">
    <property type="component" value="Chromosome"/>
</dbReference>
<dbReference type="Gene3D" id="3.10.560.10">
    <property type="entry name" value="Outer membrane lipoprotein wza domain like"/>
    <property type="match status" value="5"/>
</dbReference>
<dbReference type="PANTHER" id="PTHR33619">
    <property type="entry name" value="POLYSACCHARIDE EXPORT PROTEIN GFCE-RELATED"/>
    <property type="match status" value="1"/>
</dbReference>
<dbReference type="InterPro" id="IPR003715">
    <property type="entry name" value="Poly_export_N"/>
</dbReference>
<dbReference type="GO" id="GO:0015288">
    <property type="term" value="F:porin activity"/>
    <property type="evidence" value="ECO:0007669"/>
    <property type="project" value="UniProtKB-KW"/>
</dbReference>
<dbReference type="EMBL" id="CP002829">
    <property type="protein sequence ID" value="AEH22471.1"/>
    <property type="molecule type" value="Genomic_DNA"/>
</dbReference>
<dbReference type="InterPro" id="IPR054765">
    <property type="entry name" value="SLBB_dom"/>
</dbReference>
<keyword evidence="8" id="KW-0625">Polysaccharide transport</keyword>
<dbReference type="PATRIC" id="fig|795359.3.peg.368"/>
<feature type="domain" description="Soluble ligand binding" evidence="16">
    <location>
        <begin position="549"/>
        <end position="592"/>
    </location>
</feature>
<protein>
    <submittedName>
        <fullName evidence="18">Polysaccharide export protein</fullName>
    </submittedName>
</protein>
<comment type="subcellular location">
    <subcellularLocation>
        <location evidence="1">Cell outer membrane</location>
        <topology evidence="1">Multi-pass membrane protein</topology>
    </subcellularLocation>
</comment>
<accession>F8C3M2</accession>
<dbReference type="KEGG" id="top:TOPB45_0365"/>
<evidence type="ECO:0000256" key="10">
    <source>
        <dbReference type="ARBA" id="ARBA00023114"/>
    </source>
</evidence>
<dbReference type="SUPFAM" id="SSF142984">
    <property type="entry name" value="Nqo1 middle domain-like"/>
    <property type="match status" value="1"/>
</dbReference>
<dbReference type="eggNOG" id="COG1596">
    <property type="taxonomic scope" value="Bacteria"/>
</dbReference>
<dbReference type="OrthoDB" id="9808948at2"/>
<evidence type="ECO:0000256" key="4">
    <source>
        <dbReference type="ARBA" id="ARBA00022452"/>
    </source>
</evidence>
<dbReference type="PANTHER" id="PTHR33619:SF3">
    <property type="entry name" value="POLYSACCHARIDE EXPORT PROTEIN GFCE-RELATED"/>
    <property type="match status" value="1"/>
</dbReference>
<evidence type="ECO:0000256" key="12">
    <source>
        <dbReference type="ARBA" id="ARBA00023139"/>
    </source>
</evidence>
<keyword evidence="12" id="KW-0564">Palmitate</keyword>
<keyword evidence="13" id="KW-0998">Cell outer membrane</keyword>
<evidence type="ECO:0000259" key="15">
    <source>
        <dbReference type="Pfam" id="PF02563"/>
    </source>
</evidence>
<dbReference type="RefSeq" id="WP_013909171.1">
    <property type="nucleotide sequence ID" value="NC_015682.1"/>
</dbReference>
<dbReference type="HOGENOM" id="CLU_349136_0_0_0"/>
<evidence type="ECO:0000313" key="18">
    <source>
        <dbReference type="EMBL" id="AEH22471.1"/>
    </source>
</evidence>
<keyword evidence="19" id="KW-1185">Reference proteome</keyword>
<evidence type="ECO:0000256" key="1">
    <source>
        <dbReference type="ARBA" id="ARBA00004571"/>
    </source>
</evidence>
<evidence type="ECO:0000256" key="3">
    <source>
        <dbReference type="ARBA" id="ARBA00022448"/>
    </source>
</evidence>
<gene>
    <name evidence="18" type="ordered locus">TOPB45_0365</name>
</gene>
<dbReference type="Gene3D" id="3.30.1950.10">
    <property type="entry name" value="wza like domain"/>
    <property type="match status" value="1"/>
</dbReference>
<dbReference type="Pfam" id="PF10531">
    <property type="entry name" value="SLBB"/>
    <property type="match status" value="4"/>
</dbReference>
<evidence type="ECO:0000256" key="11">
    <source>
        <dbReference type="ARBA" id="ARBA00023136"/>
    </source>
</evidence>
<dbReference type="Pfam" id="PF02563">
    <property type="entry name" value="Poly_export"/>
    <property type="match status" value="1"/>
</dbReference>
<comment type="similarity">
    <text evidence="2">Belongs to the BexD/CtrA/VexA family.</text>
</comment>
<evidence type="ECO:0000256" key="13">
    <source>
        <dbReference type="ARBA" id="ARBA00023237"/>
    </source>
</evidence>
<keyword evidence="4" id="KW-1134">Transmembrane beta strand</keyword>
<feature type="domain" description="Soluble ligand binding" evidence="16">
    <location>
        <begin position="691"/>
        <end position="738"/>
    </location>
</feature>
<feature type="domain" description="Soluble ligand binding" evidence="16">
    <location>
        <begin position="372"/>
        <end position="416"/>
    </location>
</feature>
<keyword evidence="3" id="KW-0813">Transport</keyword>
<sequence length="807" mass="90854">MRKAKYFNLLTLLINLIFLISQSITFAQGIQIFPLTSYPFIQNQQLQTQQTLPQIQQTLPQTSTQNQLTPQLFFQTSLTQPQVLQPYQLPEEASDFEQYVSEKIIITDTQLEVLKKWDDISFSHTSTPPSGKIAVPVKVVKYVDRQGILTPLEIDAGFLIGTSQAITTAFKTLGIKNSVVISTDLKQFGYDFFRQPPSTFAPVDKIPVSPEYVIGPGDEIRVSLWGSIEGNFVSVVDRDGNINLPKVGTIYVAGLTFKELKEVLNREFSKYFKNFEMNISMGQLKTIKVYVVGNAKAPGAYSVSSLSTLINALFEAGGPSKTGSMRDIQVKRNGKTIVHFDMYEFLLKGDKTKDIRLMPEDVIFIPPAGPLVAIAGSVKVPAIYELKDEKTVGDLIKLAGGLTEIAFKGRVQIERVIDNIRQIVFEADLESALNYELKKGDIVKVFPIFPDKRFVRIYGAIQRPGEYGFKEGMTVRELIMMAGGFKYYAYTEKAELTRVTPTPQGPKTEKIIFSPEKALKEDPEHNIKLQQDDYIFIRTVPEWELYKTVTIAGEVKFPGTYTIKKGEKLSSLIERAGGFTDKAYLRGAIFIRPSVKEIQQRQIDEMIDRLERELLSISSASIAGALTAEEAKILQVETEQKRQFIQRLRQLRALGRMVVKIDEPEKLKGTPFDIELEDGDYIYIPQKPATIQVIGSVFNQGAFIYDKNKTLSDYIELAGSYTQNADKKNVFVLKVDGSAVRPNKGLFGLKWSKSLYRWEYNLELEPGDTIVVPEKLVRIAWLREIKDITEIIFHMAVTAGVLIAAGK</sequence>
<evidence type="ECO:0000256" key="6">
    <source>
        <dbReference type="ARBA" id="ARBA00022692"/>
    </source>
</evidence>
<evidence type="ECO:0000256" key="9">
    <source>
        <dbReference type="ARBA" id="ARBA00023065"/>
    </source>
</evidence>
<evidence type="ECO:0000256" key="5">
    <source>
        <dbReference type="ARBA" id="ARBA00022597"/>
    </source>
</evidence>
<evidence type="ECO:0000256" key="2">
    <source>
        <dbReference type="ARBA" id="ARBA00009450"/>
    </source>
</evidence>
<evidence type="ECO:0000259" key="16">
    <source>
        <dbReference type="Pfam" id="PF10531"/>
    </source>
</evidence>
<keyword evidence="6" id="KW-0812">Transmembrane</keyword>
<evidence type="ECO:0000313" key="19">
    <source>
        <dbReference type="Proteomes" id="UP000006583"/>
    </source>
</evidence>
<keyword evidence="14" id="KW-0449">Lipoprotein</keyword>
<dbReference type="GO" id="GO:0046930">
    <property type="term" value="C:pore complex"/>
    <property type="evidence" value="ECO:0007669"/>
    <property type="project" value="UniProtKB-KW"/>
</dbReference>
<keyword evidence="9" id="KW-0406">Ion transport</keyword>
<feature type="domain" description="Soluble ligand binding" evidence="16">
    <location>
        <begin position="455"/>
        <end position="506"/>
    </location>
</feature>
<evidence type="ECO:0000256" key="7">
    <source>
        <dbReference type="ARBA" id="ARBA00022729"/>
    </source>
</evidence>
<organism evidence="18 19">
    <name type="scientific">Thermodesulfobacterium geofontis (strain OPF15)</name>
    <dbReference type="NCBI Taxonomy" id="795359"/>
    <lineage>
        <taxon>Bacteria</taxon>
        <taxon>Pseudomonadati</taxon>
        <taxon>Thermodesulfobacteriota</taxon>
        <taxon>Thermodesulfobacteria</taxon>
        <taxon>Thermodesulfobacteriales</taxon>
        <taxon>Thermodesulfobacteriaceae</taxon>
        <taxon>Thermodesulfobacterium</taxon>
    </lineage>
</organism>
<keyword evidence="11" id="KW-0472">Membrane</keyword>
<dbReference type="GO" id="GO:0006811">
    <property type="term" value="P:monoatomic ion transport"/>
    <property type="evidence" value="ECO:0007669"/>
    <property type="project" value="UniProtKB-KW"/>
</dbReference>
<dbReference type="STRING" id="795359.TOPB45_0365"/>
<feature type="domain" description="Polysaccharide export protein N-terminal" evidence="15">
    <location>
        <begin position="208"/>
        <end position="281"/>
    </location>
</feature>
<proteinExistence type="inferred from homology"/>
<evidence type="ECO:0000256" key="8">
    <source>
        <dbReference type="ARBA" id="ARBA00023047"/>
    </source>
</evidence>
<dbReference type="InterPro" id="IPR049712">
    <property type="entry name" value="Poly_export"/>
</dbReference>
<dbReference type="GO" id="GO:0009279">
    <property type="term" value="C:cell outer membrane"/>
    <property type="evidence" value="ECO:0007669"/>
    <property type="project" value="UniProtKB-SubCell"/>
</dbReference>
<dbReference type="AlphaFoldDB" id="F8C3M2"/>
<keyword evidence="7" id="KW-0732">Signal</keyword>
<feature type="domain" description="SLBB" evidence="17">
    <location>
        <begin position="288"/>
        <end position="365"/>
    </location>
</feature>
<reference evidence="18 19" key="1">
    <citation type="journal article" date="2013" name="Genome Announc.">
        <title>Complete genome sequence of the hyperthermophilic sulfate-reducing bacterium Thermodesulfobacterium geofontis OPF15T.</title>
        <authorList>
            <person name="Elkins J.G."/>
            <person name="Hamilton-Brehm S.D."/>
            <person name="Lucas S."/>
            <person name="Han J."/>
            <person name="Lapidus A."/>
            <person name="Cheng J.F."/>
            <person name="Goodwin L.A."/>
            <person name="Pitluck S."/>
            <person name="Peters L."/>
            <person name="Mikhailova N."/>
            <person name="Davenport K.W."/>
            <person name="Detter J.C."/>
            <person name="Han C.S."/>
            <person name="Tapia R."/>
            <person name="Land M.L."/>
            <person name="Hauser L."/>
            <person name="Kyrpides N.C."/>
            <person name="Ivanova N.N."/>
            <person name="Pagani I."/>
            <person name="Bruce D."/>
            <person name="Woyke T."/>
            <person name="Cottingham R.W."/>
        </authorList>
    </citation>
    <scope>NUCLEOTIDE SEQUENCE [LARGE SCALE GENOMIC DNA]</scope>
    <source>
        <strain evidence="18 19">OPF15</strain>
    </source>
</reference>
<keyword evidence="10" id="KW-0626">Porin</keyword>
<evidence type="ECO:0000256" key="14">
    <source>
        <dbReference type="ARBA" id="ARBA00023288"/>
    </source>
</evidence>
<name>F8C3M2_THEGP</name>
<evidence type="ECO:0000259" key="17">
    <source>
        <dbReference type="Pfam" id="PF22461"/>
    </source>
</evidence>
<dbReference type="InterPro" id="IPR019554">
    <property type="entry name" value="Soluble_ligand-bd"/>
</dbReference>
<keyword evidence="5" id="KW-0762">Sugar transport</keyword>
<dbReference type="Pfam" id="PF22461">
    <property type="entry name" value="SLBB_2"/>
    <property type="match status" value="1"/>
</dbReference>